<dbReference type="Proteomes" id="UP001139971">
    <property type="component" value="Unassembled WGS sequence"/>
</dbReference>
<sequence length="163" mass="18399">MALSPKRFWGRGLGEGALGSSLSFRSATRHSSESWNPAFRRQEQQQRLDSSFRWNDKPFARPIYKAVIPAKAGIQLPGSVFADTEKLDTGLRRYDEQKKEAEARSVERNTTARCGRLSLAPCSGRQGLRKFDRTESLTAFRAVLSGSRPQRSIAQGRKRERRG</sequence>
<gene>
    <name evidence="1" type="ORF">OD750_019710</name>
</gene>
<proteinExistence type="predicted"/>
<keyword evidence="2" id="KW-1185">Reference proteome</keyword>
<evidence type="ECO:0000313" key="1">
    <source>
        <dbReference type="EMBL" id="MDC8014777.1"/>
    </source>
</evidence>
<protein>
    <submittedName>
        <fullName evidence="1">Uncharacterized protein</fullName>
    </submittedName>
</protein>
<evidence type="ECO:0000313" key="2">
    <source>
        <dbReference type="Proteomes" id="UP001139971"/>
    </source>
</evidence>
<dbReference type="RefSeq" id="WP_263540982.1">
    <property type="nucleotide sequence ID" value="NZ_JAOVZO020000019.1"/>
</dbReference>
<dbReference type="AlphaFoldDB" id="A0A9X3YN69"/>
<dbReference type="EMBL" id="JAOVZO020000019">
    <property type="protein sequence ID" value="MDC8014777.1"/>
    <property type="molecule type" value="Genomic_DNA"/>
</dbReference>
<reference evidence="1" key="1">
    <citation type="submission" date="2023-02" db="EMBL/GenBank/DDBJ databases">
        <title>Tahibacter soli sp. nov. isolated from soil.</title>
        <authorList>
            <person name="Baek J.H."/>
            <person name="Lee J.K."/>
            <person name="Choi D.G."/>
            <person name="Jeon C.O."/>
        </authorList>
    </citation>
    <scope>NUCLEOTIDE SEQUENCE</scope>
    <source>
        <strain evidence="1">BL</strain>
    </source>
</reference>
<accession>A0A9X3YN69</accession>
<organism evidence="1 2">
    <name type="scientific">Tahibacter soli</name>
    <dbReference type="NCBI Taxonomy" id="2983605"/>
    <lineage>
        <taxon>Bacteria</taxon>
        <taxon>Pseudomonadati</taxon>
        <taxon>Pseudomonadota</taxon>
        <taxon>Gammaproteobacteria</taxon>
        <taxon>Lysobacterales</taxon>
        <taxon>Rhodanobacteraceae</taxon>
        <taxon>Tahibacter</taxon>
    </lineage>
</organism>
<comment type="caution">
    <text evidence="1">The sequence shown here is derived from an EMBL/GenBank/DDBJ whole genome shotgun (WGS) entry which is preliminary data.</text>
</comment>
<name>A0A9X3YN69_9GAMM</name>